<evidence type="ECO:0000256" key="2">
    <source>
        <dbReference type="SAM" id="Phobius"/>
    </source>
</evidence>
<reference evidence="3" key="1">
    <citation type="journal article" date="2014" name="Int. J. Syst. Evol. Microbiol.">
        <title>Complete genome sequence of Corynebacterium casei LMG S-19264T (=DSM 44701T), isolated from a smear-ripened cheese.</title>
        <authorList>
            <consortium name="US DOE Joint Genome Institute (JGI-PGF)"/>
            <person name="Walter F."/>
            <person name="Albersmeier A."/>
            <person name="Kalinowski J."/>
            <person name="Ruckert C."/>
        </authorList>
    </citation>
    <scope>NUCLEOTIDE SEQUENCE</scope>
    <source>
        <strain evidence="3">JCM 18487</strain>
    </source>
</reference>
<dbReference type="Proteomes" id="UP000637695">
    <property type="component" value="Unassembled WGS sequence"/>
</dbReference>
<keyword evidence="2" id="KW-0812">Transmembrane</keyword>
<dbReference type="RefSeq" id="WP_188882567.1">
    <property type="nucleotide sequence ID" value="NZ_BMOY01000028.1"/>
</dbReference>
<evidence type="ECO:0000313" key="3">
    <source>
        <dbReference type="EMBL" id="GGJ09391.1"/>
    </source>
</evidence>
<evidence type="ECO:0000313" key="4">
    <source>
        <dbReference type="Proteomes" id="UP000637695"/>
    </source>
</evidence>
<gene>
    <name evidence="3" type="ORF">GCM10010885_18120</name>
</gene>
<name>A0A917KEG3_9BACL</name>
<sequence>MDPWLATLKRGLKHAIAGAVFIILLVGGTAMVLSAIAVGISSLAAAYPGQAARPADLAAEAALPPQSPAGDAQAFPPQDESSRAPSRTGIAAHGASLAPSTTMYSPLGAAIDEGGVVIGNHIQRAFGSLLSGLLQTLFLEQPGGEASGRAGAAGMTHVPG</sequence>
<feature type="transmembrane region" description="Helical" evidence="2">
    <location>
        <begin position="20"/>
        <end position="47"/>
    </location>
</feature>
<dbReference type="AlphaFoldDB" id="A0A917KEG3"/>
<feature type="region of interest" description="Disordered" evidence="1">
    <location>
        <begin position="61"/>
        <end position="89"/>
    </location>
</feature>
<keyword evidence="2" id="KW-1133">Transmembrane helix</keyword>
<accession>A0A917KEG3</accession>
<evidence type="ECO:0000256" key="1">
    <source>
        <dbReference type="SAM" id="MobiDB-lite"/>
    </source>
</evidence>
<protein>
    <submittedName>
        <fullName evidence="3">Uncharacterized protein</fullName>
    </submittedName>
</protein>
<organism evidence="3 4">
    <name type="scientific">Alicyclobacillus cellulosilyticus</name>
    <dbReference type="NCBI Taxonomy" id="1003997"/>
    <lineage>
        <taxon>Bacteria</taxon>
        <taxon>Bacillati</taxon>
        <taxon>Bacillota</taxon>
        <taxon>Bacilli</taxon>
        <taxon>Bacillales</taxon>
        <taxon>Alicyclobacillaceae</taxon>
        <taxon>Alicyclobacillus</taxon>
    </lineage>
</organism>
<keyword evidence="2" id="KW-0472">Membrane</keyword>
<dbReference type="EMBL" id="BMOY01000028">
    <property type="protein sequence ID" value="GGJ09391.1"/>
    <property type="molecule type" value="Genomic_DNA"/>
</dbReference>
<proteinExistence type="predicted"/>
<keyword evidence="4" id="KW-1185">Reference proteome</keyword>
<comment type="caution">
    <text evidence="3">The sequence shown here is derived from an EMBL/GenBank/DDBJ whole genome shotgun (WGS) entry which is preliminary data.</text>
</comment>
<reference evidence="3" key="2">
    <citation type="submission" date="2020-09" db="EMBL/GenBank/DDBJ databases">
        <authorList>
            <person name="Sun Q."/>
            <person name="Ohkuma M."/>
        </authorList>
    </citation>
    <scope>NUCLEOTIDE SEQUENCE</scope>
    <source>
        <strain evidence="3">JCM 18487</strain>
    </source>
</reference>